<dbReference type="EMBL" id="JBHSON010000106">
    <property type="protein sequence ID" value="MFC5753222.1"/>
    <property type="molecule type" value="Genomic_DNA"/>
</dbReference>
<feature type="compositionally biased region" description="Gly residues" evidence="2">
    <location>
        <begin position="7"/>
        <end position="25"/>
    </location>
</feature>
<comment type="caution">
    <text evidence="4">The sequence shown here is derived from an EMBL/GenBank/DDBJ whole genome shotgun (WGS) entry which is preliminary data.</text>
</comment>
<dbReference type="Gene3D" id="3.50.50.60">
    <property type="entry name" value="FAD/NAD(P)-binding domain"/>
    <property type="match status" value="1"/>
</dbReference>
<evidence type="ECO:0000313" key="5">
    <source>
        <dbReference type="Proteomes" id="UP001596074"/>
    </source>
</evidence>
<dbReference type="RefSeq" id="WP_378290023.1">
    <property type="nucleotide sequence ID" value="NZ_JBHSON010000106.1"/>
</dbReference>
<evidence type="ECO:0000313" key="4">
    <source>
        <dbReference type="EMBL" id="MFC5753222.1"/>
    </source>
</evidence>
<dbReference type="InterPro" id="IPR002938">
    <property type="entry name" value="FAD-bd"/>
</dbReference>
<dbReference type="Gene3D" id="3.30.70.2450">
    <property type="match status" value="1"/>
</dbReference>
<dbReference type="PANTHER" id="PTHR43476:SF5">
    <property type="entry name" value="FAD-DEPENDENT MONOOXYGENASE"/>
    <property type="match status" value="1"/>
</dbReference>
<feature type="region of interest" description="Disordered" evidence="2">
    <location>
        <begin position="1"/>
        <end position="25"/>
    </location>
</feature>
<dbReference type="Proteomes" id="UP001596074">
    <property type="component" value="Unassembled WGS sequence"/>
</dbReference>
<organism evidence="4 5">
    <name type="scientific">Actinomadura rugatobispora</name>
    <dbReference type="NCBI Taxonomy" id="1994"/>
    <lineage>
        <taxon>Bacteria</taxon>
        <taxon>Bacillati</taxon>
        <taxon>Actinomycetota</taxon>
        <taxon>Actinomycetes</taxon>
        <taxon>Streptosporangiales</taxon>
        <taxon>Thermomonosporaceae</taxon>
        <taxon>Actinomadura</taxon>
    </lineage>
</organism>
<sequence>MNLGPNGSNGTGRSDGGPDGAGGRTAAGDHDVAIAGFGPVGATAALALARAGLRVAVLERRHGWSDDPAESRASTFHPPTLEILDRLGVAGRLHEVGLVSDTYQYRDRAEGVIAHFDLDSIAGDTPFPYRLQSEQRNLVRIIETELRAMPNVTLALGTEVTGVRAGDTDDGVELDVDPGGTVRARWVIAADGAGSAIRRCLDVAFDGITYPEHFLVVSTTEDFAELIPGIATVNYISDPVEWLVLLRTPLHWRALFPIPSGEEAAAAAQEPEEIQRRLQAIAPLPRPYRVAHSRVYRVHQRVADRFRVGRVLLAGDAAHINNPLGGMGMNSGIHDAAAAVEAILAAERGDPGPLERYEETRRAVAHDYVRVVTHRNWEVLQETDEAERIRQREEMRAIAADPARARDHLLRASMLVGTLSPEGRVR</sequence>
<reference evidence="5" key="1">
    <citation type="journal article" date="2019" name="Int. J. Syst. Evol. Microbiol.">
        <title>The Global Catalogue of Microorganisms (GCM) 10K type strain sequencing project: providing services to taxonomists for standard genome sequencing and annotation.</title>
        <authorList>
            <consortium name="The Broad Institute Genomics Platform"/>
            <consortium name="The Broad Institute Genome Sequencing Center for Infectious Disease"/>
            <person name="Wu L."/>
            <person name="Ma J."/>
        </authorList>
    </citation>
    <scope>NUCLEOTIDE SEQUENCE [LARGE SCALE GENOMIC DNA]</scope>
    <source>
        <strain evidence="5">KCTC 42087</strain>
    </source>
</reference>
<protein>
    <submittedName>
        <fullName evidence="4">FAD-dependent oxidoreductase</fullName>
    </submittedName>
</protein>
<accession>A0ABW1AFE2</accession>
<dbReference type="SUPFAM" id="SSF51905">
    <property type="entry name" value="FAD/NAD(P)-binding domain"/>
    <property type="match status" value="1"/>
</dbReference>
<evidence type="ECO:0000256" key="1">
    <source>
        <dbReference type="ARBA" id="ARBA00023002"/>
    </source>
</evidence>
<feature type="domain" description="FAD-binding" evidence="3">
    <location>
        <begin position="30"/>
        <end position="370"/>
    </location>
</feature>
<proteinExistence type="predicted"/>
<dbReference type="PANTHER" id="PTHR43476">
    <property type="entry name" value="3-(3-HYDROXY-PHENYL)PROPIONATE/3-HYDROXYCINNAMIC ACID HYDROXYLASE"/>
    <property type="match status" value="1"/>
</dbReference>
<dbReference type="PRINTS" id="PR00420">
    <property type="entry name" value="RNGMNOXGNASE"/>
</dbReference>
<dbReference type="Pfam" id="PF01494">
    <property type="entry name" value="FAD_binding_3"/>
    <property type="match status" value="1"/>
</dbReference>
<keyword evidence="1" id="KW-0560">Oxidoreductase</keyword>
<evidence type="ECO:0000259" key="3">
    <source>
        <dbReference type="Pfam" id="PF01494"/>
    </source>
</evidence>
<evidence type="ECO:0000256" key="2">
    <source>
        <dbReference type="SAM" id="MobiDB-lite"/>
    </source>
</evidence>
<dbReference type="InterPro" id="IPR050631">
    <property type="entry name" value="PheA/TfdB_FAD_monoxygenase"/>
</dbReference>
<dbReference type="InterPro" id="IPR036188">
    <property type="entry name" value="FAD/NAD-bd_sf"/>
</dbReference>
<keyword evidence="5" id="KW-1185">Reference proteome</keyword>
<name>A0ABW1AFE2_9ACTN</name>
<gene>
    <name evidence="4" type="ORF">ACFPZN_47050</name>
</gene>